<accession>A0ABR1TLF6</accession>
<sequence>MAPPEITSWEDLLWASEVSDRNTGRAFRTEFGAVLGDDDEAYFGQIDKPQANVSLPEVARALFRIPDEELLPRWREGRHDGDAALTVVTPEDEESIRRRILVVMIVIVMFNIVRYHGCRVRRGFVTGLVLDWHACSLEEHLEGGGESVGGNGYPVNLIRDPDSRTRFIDELESAVGHLHALDWADNDIQPGNVLVTISKGPDVNSNEDKAQARAIEAVSIRPVLIDFESARKVGENLGTSRGRNGWIDCDRKDYRTSEVNHDIWALARMREWLNGYASRHY</sequence>
<dbReference type="Gene3D" id="1.10.510.10">
    <property type="entry name" value="Transferase(Phosphotransferase) domain 1"/>
    <property type="match status" value="1"/>
</dbReference>
<comment type="caution">
    <text evidence="1">The sequence shown here is derived from an EMBL/GenBank/DDBJ whole genome shotgun (WGS) entry which is preliminary data.</text>
</comment>
<protein>
    <submittedName>
        <fullName evidence="1">Kinase-like protein</fullName>
    </submittedName>
</protein>
<proteinExistence type="predicted"/>
<evidence type="ECO:0000313" key="1">
    <source>
        <dbReference type="EMBL" id="KAK8047500.1"/>
    </source>
</evidence>
<keyword evidence="2" id="KW-1185">Reference proteome</keyword>
<gene>
    <name evidence="1" type="ORF">PG996_015564</name>
</gene>
<organism evidence="1 2">
    <name type="scientific">Apiospora saccharicola</name>
    <dbReference type="NCBI Taxonomy" id="335842"/>
    <lineage>
        <taxon>Eukaryota</taxon>
        <taxon>Fungi</taxon>
        <taxon>Dikarya</taxon>
        <taxon>Ascomycota</taxon>
        <taxon>Pezizomycotina</taxon>
        <taxon>Sordariomycetes</taxon>
        <taxon>Xylariomycetidae</taxon>
        <taxon>Amphisphaeriales</taxon>
        <taxon>Apiosporaceae</taxon>
        <taxon>Apiospora</taxon>
    </lineage>
</organism>
<dbReference type="EMBL" id="JAQQWM010000009">
    <property type="protein sequence ID" value="KAK8047500.1"/>
    <property type="molecule type" value="Genomic_DNA"/>
</dbReference>
<name>A0ABR1TLF6_9PEZI</name>
<reference evidence="1 2" key="1">
    <citation type="submission" date="2023-01" db="EMBL/GenBank/DDBJ databases">
        <title>Analysis of 21 Apiospora genomes using comparative genomics revels a genus with tremendous synthesis potential of carbohydrate active enzymes and secondary metabolites.</title>
        <authorList>
            <person name="Sorensen T."/>
        </authorList>
    </citation>
    <scope>NUCLEOTIDE SEQUENCE [LARGE SCALE GENOMIC DNA]</scope>
    <source>
        <strain evidence="1 2">CBS 83171</strain>
    </source>
</reference>
<dbReference type="InterPro" id="IPR011009">
    <property type="entry name" value="Kinase-like_dom_sf"/>
</dbReference>
<dbReference type="Proteomes" id="UP001446871">
    <property type="component" value="Unassembled WGS sequence"/>
</dbReference>
<evidence type="ECO:0000313" key="2">
    <source>
        <dbReference type="Proteomes" id="UP001446871"/>
    </source>
</evidence>
<dbReference type="SUPFAM" id="SSF56112">
    <property type="entry name" value="Protein kinase-like (PK-like)"/>
    <property type="match status" value="1"/>
</dbReference>